<evidence type="ECO:0000313" key="3">
    <source>
        <dbReference type="Proteomes" id="UP000488936"/>
    </source>
</evidence>
<dbReference type="OrthoDB" id="1263209at2"/>
<evidence type="ECO:0000313" key="2">
    <source>
        <dbReference type="EMBL" id="MTH31071.1"/>
    </source>
</evidence>
<comment type="caution">
    <text evidence="2">The sequence shown here is derived from an EMBL/GenBank/DDBJ whole genome shotgun (WGS) entry which is preliminary data.</text>
</comment>
<dbReference type="Proteomes" id="UP000488936">
    <property type="component" value="Unassembled WGS sequence"/>
</dbReference>
<name>A0A7K1GQD9_9FLAO</name>
<evidence type="ECO:0000256" key="1">
    <source>
        <dbReference type="SAM" id="Phobius"/>
    </source>
</evidence>
<dbReference type="RefSeq" id="WP_155037037.1">
    <property type="nucleotide sequence ID" value="NZ_JBHTIG010000017.1"/>
</dbReference>
<organism evidence="2 3">
    <name type="scientific">Myroides pelagicus</name>
    <dbReference type="NCBI Taxonomy" id="270914"/>
    <lineage>
        <taxon>Bacteria</taxon>
        <taxon>Pseudomonadati</taxon>
        <taxon>Bacteroidota</taxon>
        <taxon>Flavobacteriia</taxon>
        <taxon>Flavobacteriales</taxon>
        <taxon>Flavobacteriaceae</taxon>
        <taxon>Myroides</taxon>
    </lineage>
</organism>
<keyword evidence="1" id="KW-1133">Transmembrane helix</keyword>
<proteinExistence type="predicted"/>
<dbReference type="AlphaFoldDB" id="A0A7K1GQD9"/>
<dbReference type="EMBL" id="WMJY01000067">
    <property type="protein sequence ID" value="MTH31071.1"/>
    <property type="molecule type" value="Genomic_DNA"/>
</dbReference>
<keyword evidence="1" id="KW-0812">Transmembrane</keyword>
<accession>A0A7K1GQD9</accession>
<feature type="transmembrane region" description="Helical" evidence="1">
    <location>
        <begin position="45"/>
        <end position="72"/>
    </location>
</feature>
<gene>
    <name evidence="2" type="ORF">GJV77_14455</name>
</gene>
<keyword evidence="3" id="KW-1185">Reference proteome</keyword>
<feature type="transmembrane region" description="Helical" evidence="1">
    <location>
        <begin position="7"/>
        <end position="25"/>
    </location>
</feature>
<reference evidence="2 3" key="1">
    <citation type="journal article" date="2006" name="Int. J. Syst. Evol. Microbiol.">
        <title>Myroides pelagicus sp. nov., isolated from seawater in Thailand.</title>
        <authorList>
            <person name="Yoon J."/>
            <person name="Maneerat S."/>
            <person name="Kawai F."/>
            <person name="Yokota A."/>
        </authorList>
    </citation>
    <scope>NUCLEOTIDE SEQUENCE [LARGE SCALE GENOMIC DNA]</scope>
    <source>
        <strain evidence="2 3">SM1T</strain>
    </source>
</reference>
<sequence>MRKAMIYFFLGLTVMFLFTYIGGLFDDAFRKTGIWYKDIIGSFKYYVLWVLPYWWLIILIGSVILGTVFYGIKIGIGKLK</sequence>
<keyword evidence="1" id="KW-0472">Membrane</keyword>
<protein>
    <submittedName>
        <fullName evidence="2">Uncharacterized protein</fullName>
    </submittedName>
</protein>